<dbReference type="GO" id="GO:0009637">
    <property type="term" value="P:response to blue light"/>
    <property type="evidence" value="ECO:0007669"/>
    <property type="project" value="UniProtKB-ARBA"/>
</dbReference>
<name>A0A126WYN9_9CHLO</name>
<dbReference type="PROSITE" id="PS50113">
    <property type="entry name" value="PAC"/>
    <property type="match status" value="1"/>
</dbReference>
<keyword evidence="3" id="KW-0285">Flavoprotein</keyword>
<dbReference type="EMBL" id="KU699726">
    <property type="protein sequence ID" value="AML77625.1"/>
    <property type="molecule type" value="mRNA"/>
</dbReference>
<dbReference type="Gene3D" id="3.30.450.20">
    <property type="entry name" value="PAS domain"/>
    <property type="match status" value="2"/>
</dbReference>
<accession>A0A126WYN9</accession>
<feature type="domain" description="PAS" evidence="6">
    <location>
        <begin position="191"/>
        <end position="257"/>
    </location>
</feature>
<sequence length="399" mass="44491">MRSPELHLIDEPAQQALSALKVAYVISDPHAPDCPIVYASQQFLELTGYPKEQVVGRNCRFLQGQRTSKRKVLEMRDALREERACHVCLLNYKQNGEPFWNQFYLCPLFDGQQQLKYYVGMQFLAGDVSDNLTESDTSDDEDASVATPHHERLSCIEASLSSICRVLNCSRMDGEEVRHANVRAHQLPCSLESSLLNIPQPFVLVDANLPDMPVVFASDAFVQLTGYSRCEVVGKNCRFLQGDATNADDAAKINQALTAAPPQPVSAVLLNYRKDGTPFGNGMHISPVRGHNGKLTYFIGVHCNVTPSKVPADSALESPPTLTFQQKMVQKATVAEVRVAVRALSGVTGLRRCSVDQCMPRRSLHARRPLRWSMDQQRPSIYNSRLSVSYEIGRQELLE</sequence>
<keyword evidence="1" id="KW-0600">Photoreceptor protein</keyword>
<feature type="domain" description="PAS" evidence="6">
    <location>
        <begin position="9"/>
        <end position="58"/>
    </location>
</feature>
<protein>
    <submittedName>
        <fullName evidence="8">Putative LOV domain-containing protein</fullName>
    </submittedName>
</protein>
<dbReference type="SMART" id="SM00086">
    <property type="entry name" value="PAC"/>
    <property type="match status" value="2"/>
</dbReference>
<dbReference type="InterPro" id="IPR000700">
    <property type="entry name" value="PAS-assoc_C"/>
</dbReference>
<evidence type="ECO:0000259" key="6">
    <source>
        <dbReference type="PROSITE" id="PS50112"/>
    </source>
</evidence>
<dbReference type="InterPro" id="IPR035965">
    <property type="entry name" value="PAS-like_dom_sf"/>
</dbReference>
<keyword evidence="1" id="KW-0675">Receptor</keyword>
<dbReference type="PANTHER" id="PTHR47429:SF2">
    <property type="entry name" value="PROTEIN TWIN LOV 1"/>
    <property type="match status" value="1"/>
</dbReference>
<dbReference type="PROSITE" id="PS50112">
    <property type="entry name" value="PAS"/>
    <property type="match status" value="2"/>
</dbReference>
<evidence type="ECO:0000256" key="1">
    <source>
        <dbReference type="ARBA" id="ARBA00022543"/>
    </source>
</evidence>
<organism evidence="8">
    <name type="scientific">Ignatius tetrasporus</name>
    <dbReference type="NCBI Taxonomy" id="231078"/>
    <lineage>
        <taxon>Eukaryota</taxon>
        <taxon>Viridiplantae</taxon>
        <taxon>Chlorophyta</taxon>
        <taxon>core chlorophytes</taxon>
        <taxon>Ulvophyceae</taxon>
        <taxon>Ignatiales</taxon>
        <taxon>Ignatiaceae</taxon>
        <taxon>Ignatius</taxon>
    </lineage>
</organism>
<dbReference type="NCBIfam" id="TIGR00229">
    <property type="entry name" value="sensory_box"/>
    <property type="match status" value="2"/>
</dbReference>
<dbReference type="Pfam" id="PF13426">
    <property type="entry name" value="PAS_9"/>
    <property type="match status" value="2"/>
</dbReference>
<dbReference type="AlphaFoldDB" id="A0A126WYN9"/>
<evidence type="ECO:0000256" key="2">
    <source>
        <dbReference type="ARBA" id="ARBA00022606"/>
    </source>
</evidence>
<dbReference type="CDD" id="cd00130">
    <property type="entry name" value="PAS"/>
    <property type="match status" value="2"/>
</dbReference>
<dbReference type="SMART" id="SM00091">
    <property type="entry name" value="PAS"/>
    <property type="match status" value="2"/>
</dbReference>
<dbReference type="GO" id="GO:0005634">
    <property type="term" value="C:nucleus"/>
    <property type="evidence" value="ECO:0007669"/>
    <property type="project" value="TreeGrafter"/>
</dbReference>
<dbReference type="PANTHER" id="PTHR47429">
    <property type="entry name" value="PROTEIN TWIN LOV 1"/>
    <property type="match status" value="1"/>
</dbReference>
<evidence type="ECO:0000256" key="4">
    <source>
        <dbReference type="ARBA" id="ARBA00022643"/>
    </source>
</evidence>
<keyword evidence="5" id="KW-0157">Chromophore</keyword>
<reference evidence="8" key="1">
    <citation type="journal article" date="2016" name="Proc. Natl. Acad. Sci. U.S.A.">
        <title>Functional and topological diversity of LOV domain photoreceptors.</title>
        <authorList>
            <person name="Glantz S.T."/>
            <person name="Carpenter E.J."/>
            <person name="Melkonian M."/>
            <person name="Gardner K.H."/>
            <person name="Boyden E.S."/>
            <person name="Wong G.K."/>
            <person name="Chow B.Y."/>
        </authorList>
    </citation>
    <scope>NUCLEOTIDE SEQUENCE</scope>
    <source>
        <strain evidence="8">KADG_2045765</strain>
    </source>
</reference>
<dbReference type="GO" id="GO:0009881">
    <property type="term" value="F:photoreceptor activity"/>
    <property type="evidence" value="ECO:0007669"/>
    <property type="project" value="UniProtKB-KW"/>
</dbReference>
<dbReference type="SUPFAM" id="SSF55785">
    <property type="entry name" value="PYP-like sensor domain (PAS domain)"/>
    <property type="match status" value="2"/>
</dbReference>
<evidence type="ECO:0000256" key="5">
    <source>
        <dbReference type="ARBA" id="ARBA00022991"/>
    </source>
</evidence>
<evidence type="ECO:0000256" key="3">
    <source>
        <dbReference type="ARBA" id="ARBA00022630"/>
    </source>
</evidence>
<dbReference type="InterPro" id="IPR001610">
    <property type="entry name" value="PAC"/>
</dbReference>
<evidence type="ECO:0000313" key="8">
    <source>
        <dbReference type="EMBL" id="AML77625.1"/>
    </source>
</evidence>
<keyword evidence="2" id="KW-0716">Sensory transduction</keyword>
<evidence type="ECO:0000259" key="7">
    <source>
        <dbReference type="PROSITE" id="PS50113"/>
    </source>
</evidence>
<feature type="domain" description="PAC" evidence="7">
    <location>
        <begin position="263"/>
        <end position="317"/>
    </location>
</feature>
<keyword evidence="4" id="KW-0288">FMN</keyword>
<dbReference type="InterPro" id="IPR000014">
    <property type="entry name" value="PAS"/>
</dbReference>
<proteinExistence type="evidence at transcript level"/>